<feature type="region of interest" description="Disordered" evidence="1">
    <location>
        <begin position="412"/>
        <end position="431"/>
    </location>
</feature>
<accession>A0A6P6RSL6</accession>
<feature type="region of interest" description="Disordered" evidence="1">
    <location>
        <begin position="77"/>
        <end position="103"/>
    </location>
</feature>
<feature type="compositionally biased region" description="Basic and acidic residues" evidence="1">
    <location>
        <begin position="844"/>
        <end position="869"/>
    </location>
</feature>
<evidence type="ECO:0000313" key="3">
    <source>
        <dbReference type="RefSeq" id="XP_026190811.1"/>
    </source>
</evidence>
<dbReference type="GeneID" id="34618115"/>
<dbReference type="OrthoDB" id="10426328at2759"/>
<sequence>MDSELEGSGVASSSPSDFWSLPLQPSWGGWFFVITALFHDAPRWLPEACSAAGAFCQLPRHAAAGPWAEHIPMTAATQHRGGKNAAPSPGANHRTAPQTPPNCIERRSLTTEALPDAEQELLSALQHDLLKDPGVWVASSLQLREALAAVASLNTKSATHASEGMPVNNADLRGAERGLSEGRQQPSSQLEQLVAAAAGAPLRRVQFLLLDRPFHRPCKVQNSQLQQQPQYPQPKLTARAPPILLPLVVLPDKPGEFTQLDAPEHENAASSSALHIEEAITWLHTVVAADVALAASVAARSASSVPGLRTPLPDRRLGGGNAAFKLPEIADALLGLLEQAIRSIADRVQQLPPASLLHAVGLAVHLGSPKLQGVLPPHKVQPLLLQLLAAARPLFIAQQRILDARFADAPQCTSAESSGSSAPEESNMDAVDTDARHLRPLKGQDGGEGEGRATSFLPLHDAAFVLGLLGWLVRRGPPSTRAASSEILAAVADCVGERIEALDATEAANLIFAASGPQGCPLAAWQEYLLFMAARHLLRVPMEPLLAARVLCALADVGLEDHTFYATLLDALRPDITKLPPADLGALLRACAKVRARELCFLLPAFAHLESFAASLKPTVAAQALEAAGDLDLKTNAYEGLWRRVCGALHRGQMLHASLLPASLLLLERPQLIQHLLRAWTEALVSRRSTMNKYVTWHIMKKHRFMLAANASGVLGHTGLPLRLCKAMYELEHREGYRVAPSRPESSSFHLEVAAALGDLVFKQEAQAGPFLVDLLLPGQIEHRPSGHAENMTAKSSSNAACGSGAAVIAAEGSINRGFSNAVAGDKEKPSGCESASQPVPKLHTKEHTALQPWDPRRRTEREILFSVE</sequence>
<feature type="compositionally biased region" description="Low complexity" evidence="1">
    <location>
        <begin position="414"/>
        <end position="425"/>
    </location>
</feature>
<evidence type="ECO:0000256" key="1">
    <source>
        <dbReference type="SAM" id="MobiDB-lite"/>
    </source>
</evidence>
<feature type="region of interest" description="Disordered" evidence="1">
    <location>
        <begin position="821"/>
        <end position="869"/>
    </location>
</feature>
<protein>
    <submittedName>
        <fullName evidence="3">Uncharacterized protein LOC34618115</fullName>
    </submittedName>
</protein>
<name>A0A6P6RSL6_9EIME</name>
<gene>
    <name evidence="3" type="primary">LOC34618115</name>
</gene>
<proteinExistence type="predicted"/>
<organism evidence="2 3">
    <name type="scientific">Cyclospora cayetanensis</name>
    <dbReference type="NCBI Taxonomy" id="88456"/>
    <lineage>
        <taxon>Eukaryota</taxon>
        <taxon>Sar</taxon>
        <taxon>Alveolata</taxon>
        <taxon>Apicomplexa</taxon>
        <taxon>Conoidasida</taxon>
        <taxon>Coccidia</taxon>
        <taxon>Eucoccidiorida</taxon>
        <taxon>Eimeriorina</taxon>
        <taxon>Eimeriidae</taxon>
        <taxon>Cyclospora</taxon>
    </lineage>
</organism>
<dbReference type="AlphaFoldDB" id="A0A6P6RSL6"/>
<evidence type="ECO:0000313" key="2">
    <source>
        <dbReference type="Proteomes" id="UP000515125"/>
    </source>
</evidence>
<dbReference type="Proteomes" id="UP000515125">
    <property type="component" value="Unplaced"/>
</dbReference>
<reference evidence="3" key="1">
    <citation type="submission" date="2025-08" db="UniProtKB">
        <authorList>
            <consortium name="RefSeq"/>
        </authorList>
    </citation>
    <scope>IDENTIFICATION</scope>
</reference>
<dbReference type="RefSeq" id="XP_026190811.1">
    <property type="nucleotide sequence ID" value="XM_026335026.1"/>
</dbReference>
<keyword evidence="2" id="KW-1185">Reference proteome</keyword>